<evidence type="ECO:0000256" key="12">
    <source>
        <dbReference type="PROSITE-ProRule" id="PRU10133"/>
    </source>
</evidence>
<dbReference type="InterPro" id="IPR050113">
    <property type="entry name" value="Ub_conjugating_enzyme"/>
</dbReference>
<dbReference type="GO" id="GO:0061654">
    <property type="term" value="F:NEDD8 conjugating enzyme activity"/>
    <property type="evidence" value="ECO:0007669"/>
    <property type="project" value="UniProtKB-EC"/>
</dbReference>
<accession>A0A0F7SGA8</accession>
<comment type="pathway">
    <text evidence="1">Protein modification; protein neddylation.</text>
</comment>
<evidence type="ECO:0000256" key="7">
    <source>
        <dbReference type="ARBA" id="ARBA00044047"/>
    </source>
</evidence>
<comment type="catalytic activity">
    <reaction evidence="6">
        <text>[E1 NEDD8-activating enzyme]-S-[NEDD8 protein]-yl-L-cysteine + [E2 NEDD8-conjugating enzyme]-L-cysteine = [E1 NEDD8-activating enzyme]-L-cysteine + [E2 NEDD8-conjugating enzyme]-S-[NEDD8-protein]-yl-L-cysteine.</text>
        <dbReference type="EC" id="2.3.2.34"/>
    </reaction>
</comment>
<comment type="similarity">
    <text evidence="13">Belongs to the ubiquitin-conjugating enzyme family.</text>
</comment>
<dbReference type="PANTHER" id="PTHR24067">
    <property type="entry name" value="UBIQUITIN-CONJUGATING ENZYME E2"/>
    <property type="match status" value="1"/>
</dbReference>
<evidence type="ECO:0000256" key="10">
    <source>
        <dbReference type="ARBA" id="ARBA00044279"/>
    </source>
</evidence>
<evidence type="ECO:0000259" key="14">
    <source>
        <dbReference type="PROSITE" id="PS50127"/>
    </source>
</evidence>
<evidence type="ECO:0000256" key="11">
    <source>
        <dbReference type="ARBA" id="ARBA00044315"/>
    </source>
</evidence>
<keyword evidence="2" id="KW-0808">Transferase</keyword>
<evidence type="ECO:0000256" key="13">
    <source>
        <dbReference type="RuleBase" id="RU362109"/>
    </source>
</evidence>
<dbReference type="CDD" id="cd23794">
    <property type="entry name" value="UBCc_UBE2F_UBE2M"/>
    <property type="match status" value="1"/>
</dbReference>
<evidence type="ECO:0000256" key="9">
    <source>
        <dbReference type="ARBA" id="ARBA00044092"/>
    </source>
</evidence>
<keyword evidence="5 13" id="KW-0067">ATP-binding</keyword>
<evidence type="ECO:0000256" key="4">
    <source>
        <dbReference type="ARBA" id="ARBA00022786"/>
    </source>
</evidence>
<reference evidence="15" key="1">
    <citation type="submission" date="2014-08" db="EMBL/GenBank/DDBJ databases">
        <authorList>
            <person name="Sharma Rahul"/>
            <person name="Thines Marco"/>
        </authorList>
    </citation>
    <scope>NUCLEOTIDE SEQUENCE</scope>
</reference>
<dbReference type="SMART" id="SM00212">
    <property type="entry name" value="UBCc"/>
    <property type="match status" value="1"/>
</dbReference>
<dbReference type="Gene3D" id="3.10.110.10">
    <property type="entry name" value="Ubiquitin Conjugating Enzyme"/>
    <property type="match status" value="1"/>
</dbReference>
<name>A0A0F7SGA8_PHARH</name>
<evidence type="ECO:0000256" key="3">
    <source>
        <dbReference type="ARBA" id="ARBA00022741"/>
    </source>
</evidence>
<keyword evidence="4 13" id="KW-0833">Ubl conjugation pathway</keyword>
<dbReference type="SUPFAM" id="SSF54495">
    <property type="entry name" value="UBC-like"/>
    <property type="match status" value="1"/>
</dbReference>
<evidence type="ECO:0000256" key="2">
    <source>
        <dbReference type="ARBA" id="ARBA00022679"/>
    </source>
</evidence>
<evidence type="ECO:0000256" key="8">
    <source>
        <dbReference type="ARBA" id="ARBA00044084"/>
    </source>
</evidence>
<dbReference type="GO" id="GO:0005524">
    <property type="term" value="F:ATP binding"/>
    <property type="evidence" value="ECO:0007669"/>
    <property type="project" value="UniProtKB-UniRule"/>
</dbReference>
<evidence type="ECO:0000256" key="1">
    <source>
        <dbReference type="ARBA" id="ARBA00005032"/>
    </source>
</evidence>
<protein>
    <recommendedName>
        <fullName evidence="9">NEDD8-conjugating enzyme UBC12</fullName>
        <ecNumber evidence="7">2.3.2.34</ecNumber>
    </recommendedName>
    <alternativeName>
        <fullName evidence="8">NEDD8-conjugating enzyme Ubc12</fullName>
    </alternativeName>
    <alternativeName>
        <fullName evidence="10">RUB1-conjugating enzyme</fullName>
    </alternativeName>
    <alternativeName>
        <fullName evidence="11">Ubiquitin carrier protein 12</fullName>
    </alternativeName>
</protein>
<dbReference type="InterPro" id="IPR016135">
    <property type="entry name" value="UBQ-conjugating_enzyme/RWD"/>
</dbReference>
<dbReference type="InterPro" id="IPR023313">
    <property type="entry name" value="UBQ-conjugating_AS"/>
</dbReference>
<keyword evidence="3 13" id="KW-0547">Nucleotide-binding</keyword>
<feature type="active site" description="Glycyl thioester intermediate" evidence="12">
    <location>
        <position position="105"/>
    </location>
</feature>
<evidence type="ECO:0000313" key="15">
    <source>
        <dbReference type="EMBL" id="CDZ97911.1"/>
    </source>
</evidence>
<organism evidence="15">
    <name type="scientific">Phaffia rhodozyma</name>
    <name type="common">Yeast</name>
    <name type="synonym">Xanthophyllomyces dendrorhous</name>
    <dbReference type="NCBI Taxonomy" id="264483"/>
    <lineage>
        <taxon>Eukaryota</taxon>
        <taxon>Fungi</taxon>
        <taxon>Dikarya</taxon>
        <taxon>Basidiomycota</taxon>
        <taxon>Agaricomycotina</taxon>
        <taxon>Tremellomycetes</taxon>
        <taxon>Cystofilobasidiales</taxon>
        <taxon>Mrakiaceae</taxon>
        <taxon>Phaffia</taxon>
    </lineage>
</organism>
<dbReference type="FunFam" id="3.10.110.10:FF:000005">
    <property type="entry name" value="NEDD8-conjugating enzyme Ubc12"/>
    <property type="match status" value="1"/>
</dbReference>
<dbReference type="PROSITE" id="PS50127">
    <property type="entry name" value="UBC_2"/>
    <property type="match status" value="1"/>
</dbReference>
<dbReference type="PROSITE" id="PS00183">
    <property type="entry name" value="UBC_1"/>
    <property type="match status" value="1"/>
</dbReference>
<dbReference type="EC" id="2.3.2.34" evidence="7"/>
<evidence type="ECO:0000256" key="6">
    <source>
        <dbReference type="ARBA" id="ARBA00043698"/>
    </source>
</evidence>
<dbReference type="AlphaFoldDB" id="A0A0F7SGA8"/>
<dbReference type="EMBL" id="LN483249">
    <property type="protein sequence ID" value="CDZ97911.1"/>
    <property type="molecule type" value="Genomic_DNA"/>
</dbReference>
<sequence>MMKIWSMKKDSEAAAKKKPKVNAAQLRVQKDITELDLPTNIKTIFPDPADILNFELTIDPDEGMYKNGHFKFTFNINQNYPHEPPKVRCTQKIYHPNIDLEGAVCLNLREDWKPVLTLNSIMIGLQYLFLEPNADDPLNKDAAKELRSNRELFAQNVRSSLQGRSIRGETFERVLK</sequence>
<feature type="domain" description="UBC core" evidence="14">
    <location>
        <begin position="23"/>
        <end position="166"/>
    </location>
</feature>
<proteinExistence type="inferred from homology"/>
<dbReference type="Pfam" id="PF00179">
    <property type="entry name" value="UQ_con"/>
    <property type="match status" value="1"/>
</dbReference>
<evidence type="ECO:0000256" key="5">
    <source>
        <dbReference type="ARBA" id="ARBA00022840"/>
    </source>
</evidence>
<dbReference type="InterPro" id="IPR000608">
    <property type="entry name" value="UBC"/>
</dbReference>